<evidence type="ECO:0000259" key="3">
    <source>
        <dbReference type="Pfam" id="PF03372"/>
    </source>
</evidence>
<protein>
    <submittedName>
        <fullName evidence="5">Uncharacterized protein LOC114440035 isoform X1</fullName>
    </submittedName>
</protein>
<feature type="region of interest" description="Disordered" evidence="2">
    <location>
        <begin position="783"/>
        <end position="805"/>
    </location>
</feature>
<dbReference type="AlphaFoldDB" id="A0A6P7IXD1"/>
<feature type="compositionally biased region" description="Polar residues" evidence="2">
    <location>
        <begin position="480"/>
        <end position="493"/>
    </location>
</feature>
<feature type="coiled-coil region" evidence="1">
    <location>
        <begin position="299"/>
        <end position="412"/>
    </location>
</feature>
<sequence length="805" mass="91905">MSTADRLLDEIFSWIEQRESCAAKLRKLARELEELRKKCKATEFVGSSVAVAGAACLIGAGVVTLCTGGAAAPFLGVLGAAYTGVGTTISVAAEIIEHFISSDTMEEAQKVEKKSDRIAEEIQRLFRKLKTEKKEVNRSADPDELDQHVMTEVMKAMARRMGVKHKINVTYINDEPYFTLVGGCGLGGLKPMIVNEAMVSLAGILSCFAYQLNGKKYKFLFTKGTEQLIKLISTNGFKTLLKGGAKVVGGAVGMAFALSEAIDNWKDLIKKNHVTEASQSLRDTADAIKKMTQTLREQLDSIKRMLKKVVQRQQEQQEELARERKAQQEIERKRRMLEEMTKRQQEQKELARARKAKQEIERRRRRMFEEMVQRQQEQKEELARERKAQQAIERKRRMLEEMTERQQKEEIAREIKAQQVTRERQQMLNKNTVHVKKENHNTVILLIFLGILCFYMKPSVHSDHSVNVSPENEGVDESQPDQTNEDSQQGRQPEQSKDDDERESDQNEQGGGEQPGGDDQGDEESDSEDEESVESDEDGESEEETEDKERNRDINQPPPAEVRVGLLNVRSINNKRSTINELITQNNLDLFLPTETWLQGDTADEVLSEALPPNFNSYNQHRDGRRGGGVAIQFSPVLQGAPLYFNYLTTFECVGAVLQHETWDEPILFLNVYHPPGYTLTRFRAFLDEFQMVLDDVSEQYSSIIVTGDFNIWVDFEKRTATDEFEFLLLINNLFQHVGEPTQRSGHFLDLVISRNVDIPHLVVRDDGISDHYTVYFNVKPKSTDTKKTKTDEDEKVKRLKRQEE</sequence>
<dbReference type="PANTHER" id="PTHR46670:SF3">
    <property type="entry name" value="ENDONUCLEASE_EXONUCLEASE_PHOSPHATASE DOMAIN-CONTAINING PROTEIN"/>
    <property type="match status" value="1"/>
</dbReference>
<dbReference type="InParanoid" id="A0A6P7IXD1"/>
<evidence type="ECO:0000256" key="1">
    <source>
        <dbReference type="SAM" id="Coils"/>
    </source>
</evidence>
<dbReference type="InterPro" id="IPR036691">
    <property type="entry name" value="Endo/exonu/phosph_ase_sf"/>
</dbReference>
<feature type="coiled-coil region" evidence="1">
    <location>
        <begin position="108"/>
        <end position="139"/>
    </location>
</feature>
<feature type="compositionally biased region" description="Acidic residues" evidence="2">
    <location>
        <begin position="519"/>
        <end position="546"/>
    </location>
</feature>
<evidence type="ECO:0000256" key="2">
    <source>
        <dbReference type="SAM" id="MobiDB-lite"/>
    </source>
</evidence>
<proteinExistence type="predicted"/>
<dbReference type="Pfam" id="PF03372">
    <property type="entry name" value="Exo_endo_phos"/>
    <property type="match status" value="1"/>
</dbReference>
<feature type="coiled-coil region" evidence="1">
    <location>
        <begin position="18"/>
        <end position="45"/>
    </location>
</feature>
<dbReference type="SUPFAM" id="SSF56219">
    <property type="entry name" value="DNase I-like"/>
    <property type="match status" value="1"/>
</dbReference>
<reference evidence="5" key="1">
    <citation type="submission" date="2025-08" db="UniProtKB">
        <authorList>
            <consortium name="RefSeq"/>
        </authorList>
    </citation>
    <scope>IDENTIFICATION</scope>
</reference>
<dbReference type="PANTHER" id="PTHR46670">
    <property type="entry name" value="ENDO/EXONUCLEASE/PHOSPHATASE DOMAIN-CONTAINING PROTEIN"/>
    <property type="match status" value="1"/>
</dbReference>
<evidence type="ECO:0000313" key="5">
    <source>
        <dbReference type="RefSeq" id="XP_028268089.1"/>
    </source>
</evidence>
<dbReference type="OrthoDB" id="5985551at2759"/>
<dbReference type="Gene3D" id="3.60.10.10">
    <property type="entry name" value="Endonuclease/exonuclease/phosphatase"/>
    <property type="match status" value="1"/>
</dbReference>
<gene>
    <name evidence="5" type="primary">LOC114440035</name>
</gene>
<name>A0A6P7IXD1_9TELE</name>
<dbReference type="GeneID" id="114440035"/>
<organism evidence="4 5">
    <name type="scientific">Parambassis ranga</name>
    <name type="common">Indian glassy fish</name>
    <dbReference type="NCBI Taxonomy" id="210632"/>
    <lineage>
        <taxon>Eukaryota</taxon>
        <taxon>Metazoa</taxon>
        <taxon>Chordata</taxon>
        <taxon>Craniata</taxon>
        <taxon>Vertebrata</taxon>
        <taxon>Euteleostomi</taxon>
        <taxon>Actinopterygii</taxon>
        <taxon>Neopterygii</taxon>
        <taxon>Teleostei</taxon>
        <taxon>Neoteleostei</taxon>
        <taxon>Acanthomorphata</taxon>
        <taxon>Ovalentaria</taxon>
        <taxon>Ambassidae</taxon>
        <taxon>Parambassis</taxon>
    </lineage>
</organism>
<keyword evidence="4" id="KW-1185">Reference proteome</keyword>
<accession>A0A6P7IXD1</accession>
<feature type="domain" description="Endonuclease/exonuclease/phosphatase" evidence="3">
    <location>
        <begin position="567"/>
        <end position="772"/>
    </location>
</feature>
<feature type="region of interest" description="Disordered" evidence="2">
    <location>
        <begin position="463"/>
        <end position="562"/>
    </location>
</feature>
<dbReference type="Proteomes" id="UP000515145">
    <property type="component" value="Chromosome 8"/>
</dbReference>
<dbReference type="GO" id="GO:0003824">
    <property type="term" value="F:catalytic activity"/>
    <property type="evidence" value="ECO:0007669"/>
    <property type="project" value="InterPro"/>
</dbReference>
<keyword evidence="1" id="KW-0175">Coiled coil</keyword>
<evidence type="ECO:0000313" key="4">
    <source>
        <dbReference type="Proteomes" id="UP000515145"/>
    </source>
</evidence>
<dbReference type="RefSeq" id="XP_028268089.1">
    <property type="nucleotide sequence ID" value="XM_028412288.1"/>
</dbReference>
<dbReference type="InterPro" id="IPR005135">
    <property type="entry name" value="Endo/exonuclease/phosphatase"/>
</dbReference>